<protein>
    <submittedName>
        <fullName evidence="2">Uncharacterized protein</fullName>
    </submittedName>
</protein>
<sequence length="120" mass="12486">VLSMLCMSLGRPGPKAGGGDAGWERTRWLQEKLRYVRNSLGAGVGGRSAAGTAVSARSEHSGVYPRAENDENARKTSVGDTSAPKIDPPSSCTAVHKLSWATQAPARSLSTAAPHTQTGL</sequence>
<dbReference type="Proteomes" id="UP000694541">
    <property type="component" value="Unplaced"/>
</dbReference>
<reference evidence="2" key="2">
    <citation type="submission" date="2025-09" db="UniProtKB">
        <authorList>
            <consortium name="Ensembl"/>
        </authorList>
    </citation>
    <scope>IDENTIFICATION</scope>
</reference>
<dbReference type="Ensembl" id="ENSANIT00000008501.1">
    <property type="protein sequence ID" value="ENSANIP00000008214.1"/>
    <property type="gene ID" value="ENSANIG00000005560.1"/>
</dbReference>
<feature type="region of interest" description="Disordered" evidence="1">
    <location>
        <begin position="44"/>
        <end position="91"/>
    </location>
</feature>
<reference evidence="2" key="1">
    <citation type="submission" date="2025-08" db="UniProtKB">
        <authorList>
            <consortium name="Ensembl"/>
        </authorList>
    </citation>
    <scope>IDENTIFICATION</scope>
</reference>
<name>A0A8B9MPR1_9AVES</name>
<keyword evidence="3" id="KW-1185">Reference proteome</keyword>
<dbReference type="AlphaFoldDB" id="A0A8B9MPR1"/>
<proteinExistence type="predicted"/>
<accession>A0A8B9MPR1</accession>
<organism evidence="2 3">
    <name type="scientific">Accipiter nisus</name>
    <name type="common">Eurasian sparrowhawk</name>
    <dbReference type="NCBI Taxonomy" id="211598"/>
    <lineage>
        <taxon>Eukaryota</taxon>
        <taxon>Metazoa</taxon>
        <taxon>Chordata</taxon>
        <taxon>Craniata</taxon>
        <taxon>Vertebrata</taxon>
        <taxon>Euteleostomi</taxon>
        <taxon>Archelosauria</taxon>
        <taxon>Archosauria</taxon>
        <taxon>Dinosauria</taxon>
        <taxon>Saurischia</taxon>
        <taxon>Theropoda</taxon>
        <taxon>Coelurosauria</taxon>
        <taxon>Aves</taxon>
        <taxon>Neognathae</taxon>
        <taxon>Neoaves</taxon>
        <taxon>Telluraves</taxon>
        <taxon>Accipitrimorphae</taxon>
        <taxon>Accipitriformes</taxon>
        <taxon>Accipitridae</taxon>
        <taxon>Accipitrinae</taxon>
        <taxon>Accipiter</taxon>
    </lineage>
</organism>
<evidence type="ECO:0000256" key="1">
    <source>
        <dbReference type="SAM" id="MobiDB-lite"/>
    </source>
</evidence>
<evidence type="ECO:0000313" key="2">
    <source>
        <dbReference type="Ensembl" id="ENSANIP00000008214.1"/>
    </source>
</evidence>
<evidence type="ECO:0000313" key="3">
    <source>
        <dbReference type="Proteomes" id="UP000694541"/>
    </source>
</evidence>